<proteinExistence type="predicted"/>
<dbReference type="EMBL" id="HE774682">
    <property type="protein sequence ID" value="CCG52856.1"/>
    <property type="molecule type" value="Genomic_DNA"/>
</dbReference>
<reference evidence="1 2" key="1">
    <citation type="journal article" date="2012" name="J. Bacteriol.">
        <title>Complete Genome Sequence of Flavobacterium indicum GPSTA100-9T, Isolated from Warm Spring Water.</title>
        <authorList>
            <person name="Barbier P."/>
            <person name="Houel A."/>
            <person name="Loux V."/>
            <person name="Poulain J."/>
            <person name="Bernardet J.F."/>
            <person name="Touchon M."/>
            <person name="Duchaud E."/>
        </authorList>
    </citation>
    <scope>NUCLEOTIDE SEQUENCE [LARGE SCALE GENOMIC DNA]</scope>
    <source>
        <strain evidence="2">DSM 17447 / CIP 109464 / GPTSA100-9</strain>
    </source>
</reference>
<reference evidence="2" key="2">
    <citation type="submission" date="2012-03" db="EMBL/GenBank/DDBJ databases">
        <title>Complete genome sequence of Flavobacterium indicum GPTSA100-9T, isolated from warm spring water.</title>
        <authorList>
            <person name="Barbier P."/>
            <person name="Houel A."/>
            <person name="Loux V."/>
            <person name="Poulain J."/>
            <person name="Bernardet J.-F."/>
            <person name="Touchon M."/>
            <person name="Duchaud E."/>
        </authorList>
    </citation>
    <scope>NUCLEOTIDE SEQUENCE [LARGE SCALE GENOMIC DNA]</scope>
    <source>
        <strain evidence="2">DSM 17447 / CIP 109464 / GPTSA100-9</strain>
    </source>
</reference>
<keyword evidence="2" id="KW-1185">Reference proteome</keyword>
<protein>
    <submittedName>
        <fullName evidence="1">Probable lipoprotein</fullName>
    </submittedName>
</protein>
<dbReference type="RefSeq" id="WP_014387998.1">
    <property type="nucleotide sequence ID" value="NC_017025.1"/>
</dbReference>
<name>H8XU73_FLAIG</name>
<accession>H8XU73</accession>
<dbReference type="PATRIC" id="fig|1094466.5.peg.860"/>
<dbReference type="OrthoDB" id="1430047at2"/>
<evidence type="ECO:0000313" key="2">
    <source>
        <dbReference type="Proteomes" id="UP000007599"/>
    </source>
</evidence>
<dbReference type="PROSITE" id="PS51257">
    <property type="entry name" value="PROKAR_LIPOPROTEIN"/>
    <property type="match status" value="1"/>
</dbReference>
<dbReference type="AlphaFoldDB" id="H8XU73"/>
<dbReference type="HOGENOM" id="CLU_079066_0_1_10"/>
<organism evidence="1 2">
    <name type="scientific">Flavobacterium indicum (strain DSM 17447 / CIP 109464 / GPTSA100-9)</name>
    <dbReference type="NCBI Taxonomy" id="1094466"/>
    <lineage>
        <taxon>Bacteria</taxon>
        <taxon>Pseudomonadati</taxon>
        <taxon>Bacteroidota</taxon>
        <taxon>Flavobacteriia</taxon>
        <taxon>Flavobacteriales</taxon>
        <taxon>Flavobacteriaceae</taxon>
        <taxon>Flavobacterium</taxon>
    </lineage>
</organism>
<gene>
    <name evidence="1" type="ordered locus">KQS_04380</name>
</gene>
<dbReference type="KEGG" id="fin:KQS_04380"/>
<dbReference type="STRING" id="1094466.KQS_04380"/>
<evidence type="ECO:0000313" key="1">
    <source>
        <dbReference type="EMBL" id="CCG52856.1"/>
    </source>
</evidence>
<sequence length="273" mass="30651">MQKLIQYLLIFQSFTFLSCEDVIEVDLNNSAPKLVIDASIKWQKGTAGNEQVIRLTTTGDYYQNTVPVVNGAVVTVTDSNGVVFTFIENSGTGNYVCTNFNPVLNETYTLHVTALGQTYTATDKLYPVPQITTVEQRNDGGFVGEDIELKFNFQDNATEENFYLEQYNVPFRPFPLYGVFNDEFTNGNNMFSLIFDEDFEAGQNITFTLHGISEGYHNYMNILIGISGGLSNGPFSTPPATVRGNIINQTNQEDYPLGYFRLSEVDVRNYTIQ</sequence>
<dbReference type="eggNOG" id="ENOG502ZCA0">
    <property type="taxonomic scope" value="Bacteria"/>
</dbReference>
<keyword evidence="1" id="KW-0449">Lipoprotein</keyword>
<dbReference type="InterPro" id="IPR025345">
    <property type="entry name" value="DUF4249"/>
</dbReference>
<dbReference type="Proteomes" id="UP000007599">
    <property type="component" value="Chromosome I"/>
</dbReference>
<dbReference type="Pfam" id="PF14054">
    <property type="entry name" value="DUF4249"/>
    <property type="match status" value="1"/>
</dbReference>